<evidence type="ECO:0000256" key="6">
    <source>
        <dbReference type="ARBA" id="ARBA00022989"/>
    </source>
</evidence>
<keyword evidence="5 8" id="KW-0812">Transmembrane</keyword>
<feature type="transmembrane region" description="Helical" evidence="8">
    <location>
        <begin position="245"/>
        <end position="273"/>
    </location>
</feature>
<evidence type="ECO:0000256" key="8">
    <source>
        <dbReference type="SAM" id="Phobius"/>
    </source>
</evidence>
<feature type="transmembrane region" description="Helical" evidence="8">
    <location>
        <begin position="21"/>
        <end position="43"/>
    </location>
</feature>
<dbReference type="EMBL" id="CP002160">
    <property type="protein sequence ID" value="ADL51288.1"/>
    <property type="molecule type" value="Genomic_DNA"/>
</dbReference>
<feature type="transmembrane region" description="Helical" evidence="8">
    <location>
        <begin position="222"/>
        <end position="239"/>
    </location>
</feature>
<feature type="transmembrane region" description="Helical" evidence="8">
    <location>
        <begin position="452"/>
        <end position="468"/>
    </location>
</feature>
<feature type="transmembrane region" description="Helical" evidence="8">
    <location>
        <begin position="93"/>
        <end position="113"/>
    </location>
</feature>
<dbReference type="GO" id="GO:0016763">
    <property type="term" value="F:pentosyltransferase activity"/>
    <property type="evidence" value="ECO:0007669"/>
    <property type="project" value="TreeGrafter"/>
</dbReference>
<keyword evidence="4" id="KW-0808">Transferase</keyword>
<protein>
    <recommendedName>
        <fullName evidence="9">Glycosyltransferase RgtA/B/C/D-like domain-containing protein</fullName>
    </recommendedName>
</protein>
<dbReference type="GO" id="GO:0005886">
    <property type="term" value="C:plasma membrane"/>
    <property type="evidence" value="ECO:0007669"/>
    <property type="project" value="UniProtKB-SubCell"/>
</dbReference>
<dbReference type="Proteomes" id="UP000002730">
    <property type="component" value="Chromosome"/>
</dbReference>
<evidence type="ECO:0000256" key="2">
    <source>
        <dbReference type="ARBA" id="ARBA00022475"/>
    </source>
</evidence>
<feature type="transmembrane region" description="Helical" evidence="8">
    <location>
        <begin position="285"/>
        <end position="308"/>
    </location>
</feature>
<name>D9SWS7_CLOC7</name>
<evidence type="ECO:0000256" key="4">
    <source>
        <dbReference type="ARBA" id="ARBA00022679"/>
    </source>
</evidence>
<keyword evidence="11" id="KW-1185">Reference proteome</keyword>
<evidence type="ECO:0000256" key="3">
    <source>
        <dbReference type="ARBA" id="ARBA00022676"/>
    </source>
</evidence>
<feature type="transmembrane region" description="Helical" evidence="8">
    <location>
        <begin position="55"/>
        <end position="73"/>
    </location>
</feature>
<keyword evidence="6 8" id="KW-1133">Transmembrane helix</keyword>
<feature type="transmembrane region" description="Helical" evidence="8">
    <location>
        <begin position="141"/>
        <end position="159"/>
    </location>
</feature>
<gene>
    <name evidence="10" type="ordered locus">Clocel_1540</name>
</gene>
<evidence type="ECO:0000256" key="7">
    <source>
        <dbReference type="ARBA" id="ARBA00023136"/>
    </source>
</evidence>
<feature type="transmembrane region" description="Helical" evidence="8">
    <location>
        <begin position="166"/>
        <end position="185"/>
    </location>
</feature>
<feature type="transmembrane region" description="Helical" evidence="8">
    <location>
        <begin position="474"/>
        <end position="494"/>
    </location>
</feature>
<dbReference type="GO" id="GO:0009103">
    <property type="term" value="P:lipopolysaccharide biosynthetic process"/>
    <property type="evidence" value="ECO:0007669"/>
    <property type="project" value="UniProtKB-ARBA"/>
</dbReference>
<organism evidence="10 11">
    <name type="scientific">Clostridium cellulovorans (strain ATCC 35296 / DSM 3052 / OCM 3 / 743B)</name>
    <dbReference type="NCBI Taxonomy" id="573061"/>
    <lineage>
        <taxon>Bacteria</taxon>
        <taxon>Bacillati</taxon>
        <taxon>Bacillota</taxon>
        <taxon>Clostridia</taxon>
        <taxon>Eubacteriales</taxon>
        <taxon>Clostridiaceae</taxon>
        <taxon>Clostridium</taxon>
    </lineage>
</organism>
<keyword evidence="3" id="KW-0328">Glycosyltransferase</keyword>
<evidence type="ECO:0000259" key="9">
    <source>
        <dbReference type="Pfam" id="PF13231"/>
    </source>
</evidence>
<dbReference type="HOGENOM" id="CLU_041400_0_0_9"/>
<dbReference type="PANTHER" id="PTHR33908">
    <property type="entry name" value="MANNOSYLTRANSFERASE YKCB-RELATED"/>
    <property type="match status" value="1"/>
</dbReference>
<reference evidence="10 11" key="1">
    <citation type="submission" date="2010-08" db="EMBL/GenBank/DDBJ databases">
        <title>Complete sequence of Clostridium cellulovorans 743B.</title>
        <authorList>
            <consortium name="US DOE Joint Genome Institute"/>
            <person name="Lucas S."/>
            <person name="Copeland A."/>
            <person name="Lapidus A."/>
            <person name="Cheng J.-F."/>
            <person name="Bruce D."/>
            <person name="Goodwin L."/>
            <person name="Pitluck S."/>
            <person name="Chertkov O."/>
            <person name="Detter J.C."/>
            <person name="Han C."/>
            <person name="Tapia R."/>
            <person name="Land M."/>
            <person name="Hauser L."/>
            <person name="Chang Y.-J."/>
            <person name="Jeffries C."/>
            <person name="Kyrpides N."/>
            <person name="Ivanova N."/>
            <person name="Mikhailova N."/>
            <person name="Hemme C.L."/>
            <person name="Woyke T."/>
        </authorList>
    </citation>
    <scope>NUCLEOTIDE SEQUENCE [LARGE SCALE GENOMIC DNA]</scope>
    <source>
        <strain evidence="11">ATCC 35296 / DSM 3052 / OCM 3 / 743B</strain>
    </source>
</reference>
<dbReference type="InterPro" id="IPR050297">
    <property type="entry name" value="LipidA_mod_glycosyltrf_83"/>
</dbReference>
<dbReference type="STRING" id="573061.Clocel_1540"/>
<dbReference type="AlphaFoldDB" id="D9SWS7"/>
<feature type="transmembrane region" description="Helical" evidence="8">
    <location>
        <begin position="197"/>
        <end position="215"/>
    </location>
</feature>
<dbReference type="InterPro" id="IPR038731">
    <property type="entry name" value="RgtA/B/C-like"/>
</dbReference>
<evidence type="ECO:0000313" key="10">
    <source>
        <dbReference type="EMBL" id="ADL51288.1"/>
    </source>
</evidence>
<comment type="subcellular location">
    <subcellularLocation>
        <location evidence="1">Cell membrane</location>
        <topology evidence="1">Multi-pass membrane protein</topology>
    </subcellularLocation>
</comment>
<evidence type="ECO:0000256" key="5">
    <source>
        <dbReference type="ARBA" id="ARBA00022692"/>
    </source>
</evidence>
<dbReference type="Pfam" id="PF13231">
    <property type="entry name" value="PMT_2"/>
    <property type="match status" value="1"/>
</dbReference>
<dbReference type="KEGG" id="ccb:Clocel_1540"/>
<feature type="transmembrane region" description="Helical" evidence="8">
    <location>
        <begin position="421"/>
        <end position="440"/>
    </location>
</feature>
<accession>D9SWS7</accession>
<feature type="domain" description="Glycosyltransferase RgtA/B/C/D-like" evidence="9">
    <location>
        <begin position="156"/>
        <end position="297"/>
    </location>
</feature>
<sequence length="498" mass="56643">MTKGVSKFMEKAFNKILRVAMLIFSILIALASAISAIVVAINIKLPVEKSSFPVFILNIFLVFFSFYGIYIFYKKRSILKAKLEKIHTGKLLLAAILLGFILRLLWIFSVPTVPTSDFAMMFEGGKDVLAGEYYIFKGTSYFARFAHDIITVMYFAFFYKISESPLILIKIFNVLFQTLSIYSMYLLVKELYSEKEGTIAALLLAIFPPFIMYCSETMSENMAIPLYILSCYFFIKSLNKSFGNIIISGTLLSIASMFRKVGEVFLIAYILYLIIYKIKEKPVKVVLSSITMIVTFIIPMYIASSILLSNGIIENHIWNSKEPNITSVLKGTNFESHGGWNSEDAALPERCDYDYDKINSEAKKIIKERLTKSSPFELVKHYTVKLFGQWSMGDFDASSWTISNATDNTISIGIKKLFRSFFVLSGLFYSMLLILTYGGVKTKGSFKDHRLNLFYILLGGFVLLYTISEMQGRYSFVLSWVFVIFAIEGIKGGLKWSK</sequence>
<keyword evidence="7 8" id="KW-0472">Membrane</keyword>
<evidence type="ECO:0000313" key="11">
    <source>
        <dbReference type="Proteomes" id="UP000002730"/>
    </source>
</evidence>
<evidence type="ECO:0000256" key="1">
    <source>
        <dbReference type="ARBA" id="ARBA00004651"/>
    </source>
</evidence>
<dbReference type="eggNOG" id="COG1807">
    <property type="taxonomic scope" value="Bacteria"/>
</dbReference>
<proteinExistence type="predicted"/>
<dbReference type="PANTHER" id="PTHR33908:SF11">
    <property type="entry name" value="MEMBRANE PROTEIN"/>
    <property type="match status" value="1"/>
</dbReference>
<keyword evidence="2" id="KW-1003">Cell membrane</keyword>